<keyword evidence="1" id="KW-1133">Transmembrane helix</keyword>
<dbReference type="RefSeq" id="WP_242286151.1">
    <property type="nucleotide sequence ID" value="NZ_JAKKSL010000002.1"/>
</dbReference>
<sequence>MYKKVLGLIILVCSTGLIFYGLYFVGLKLWGIFSSVDPKLGAGLITAFATIMVSLFSVLVSKNLERKGNIQAQLREKKIPTYEKLMDFMFKMTVGEKLGGKKHSAIEKQAVLTEIVQELIIWGSDDMLCAFYNFRHGILNNNENIITNKDLSAHKGVPALYLIEEILIAIRKDLGHKNKGIHRGKILGMLVNDLPQHTKKT</sequence>
<feature type="transmembrane region" description="Helical" evidence="1">
    <location>
        <begin position="5"/>
        <end position="25"/>
    </location>
</feature>
<keyword evidence="3" id="KW-1185">Reference proteome</keyword>
<keyword evidence="1" id="KW-0472">Membrane</keyword>
<dbReference type="EMBL" id="JAKKSL010000002">
    <property type="protein sequence ID" value="MCI2283858.1"/>
    <property type="molecule type" value="Genomic_DNA"/>
</dbReference>
<evidence type="ECO:0008006" key="4">
    <source>
        <dbReference type="Google" id="ProtNLM"/>
    </source>
</evidence>
<name>A0ABS9X0R4_9GAMM</name>
<evidence type="ECO:0000313" key="2">
    <source>
        <dbReference type="EMBL" id="MCI2283858.1"/>
    </source>
</evidence>
<proteinExistence type="predicted"/>
<reference evidence="2" key="1">
    <citation type="submission" date="2022-01" db="EMBL/GenBank/DDBJ databases">
        <title>Colwellia maritima, isolated from seawater.</title>
        <authorList>
            <person name="Kristyanto S."/>
            <person name="Jung J."/>
            <person name="Jeon C.O."/>
        </authorList>
    </citation>
    <scope>NUCLEOTIDE SEQUENCE</scope>
    <source>
        <strain evidence="2">MSW7</strain>
    </source>
</reference>
<organism evidence="2 3">
    <name type="scientific">Colwellia maritima</name>
    <dbReference type="NCBI Taxonomy" id="2912588"/>
    <lineage>
        <taxon>Bacteria</taxon>
        <taxon>Pseudomonadati</taxon>
        <taxon>Pseudomonadota</taxon>
        <taxon>Gammaproteobacteria</taxon>
        <taxon>Alteromonadales</taxon>
        <taxon>Colwelliaceae</taxon>
        <taxon>Colwellia</taxon>
    </lineage>
</organism>
<accession>A0ABS9X0R4</accession>
<protein>
    <recommendedName>
        <fullName evidence="4">Phage holin family protein</fullName>
    </recommendedName>
</protein>
<evidence type="ECO:0000256" key="1">
    <source>
        <dbReference type="SAM" id="Phobius"/>
    </source>
</evidence>
<keyword evidence="1" id="KW-0812">Transmembrane</keyword>
<dbReference type="Proteomes" id="UP001139646">
    <property type="component" value="Unassembled WGS sequence"/>
</dbReference>
<comment type="caution">
    <text evidence="2">The sequence shown here is derived from an EMBL/GenBank/DDBJ whole genome shotgun (WGS) entry which is preliminary data.</text>
</comment>
<gene>
    <name evidence="2" type="ORF">L3081_11190</name>
</gene>
<evidence type="ECO:0000313" key="3">
    <source>
        <dbReference type="Proteomes" id="UP001139646"/>
    </source>
</evidence>
<feature type="transmembrane region" description="Helical" evidence="1">
    <location>
        <begin position="40"/>
        <end position="60"/>
    </location>
</feature>